<evidence type="ECO:0000256" key="4">
    <source>
        <dbReference type="ARBA" id="ARBA00022833"/>
    </source>
</evidence>
<dbReference type="InterPro" id="IPR001915">
    <property type="entry name" value="Peptidase_M48"/>
</dbReference>
<proteinExistence type="inferred from homology"/>
<comment type="cofactor">
    <cofactor evidence="6">
        <name>Zn(2+)</name>
        <dbReference type="ChEBI" id="CHEBI:29105"/>
    </cofactor>
    <text evidence="6">Binds 1 zinc ion per subunit.</text>
</comment>
<dbReference type="InterPro" id="IPR051156">
    <property type="entry name" value="Mito/Outer_Membr_Metalloprot"/>
</dbReference>
<evidence type="ECO:0000259" key="7">
    <source>
        <dbReference type="Pfam" id="PF01435"/>
    </source>
</evidence>
<dbReference type="CDD" id="cd07331">
    <property type="entry name" value="M48C_Oma1_like"/>
    <property type="match status" value="1"/>
</dbReference>
<organism evidence="8 9">
    <name type="scientific">Danxiaibacter flavus</name>
    <dbReference type="NCBI Taxonomy" id="3049108"/>
    <lineage>
        <taxon>Bacteria</taxon>
        <taxon>Pseudomonadati</taxon>
        <taxon>Bacteroidota</taxon>
        <taxon>Chitinophagia</taxon>
        <taxon>Chitinophagales</taxon>
        <taxon>Chitinophagaceae</taxon>
        <taxon>Danxiaibacter</taxon>
    </lineage>
</organism>
<sequence length="271" mass="29807">MNRKMLFIPCIAAMIIAGCSRNAITGRNQLSLVSEEQMQATAVTQYKQFLATSKVVPATTSKDAEMVRRVGTRIANAITQYYTQKGQGDVLKGYQWEFNLVDSKEVNAWCMPGGKVVVYTGILPITQNEAALAIVLGHEITHAVAGHGRERMSEQLLAAGIQEVGSAAFSMSNNPQAVNIFNQVYAPTAQVGVLLPNSRKQETEADHYGLIFAAMAGYNPKEAIPFWTRMANLGGEKPPVFLSDHPSDQDRIQKLEQLMPEALQYYKPVTK</sequence>
<keyword evidence="1 6" id="KW-0645">Protease</keyword>
<name>A0ABV3ZP22_9BACT</name>
<evidence type="ECO:0000313" key="9">
    <source>
        <dbReference type="Proteomes" id="UP001560573"/>
    </source>
</evidence>
<keyword evidence="5 6" id="KW-0482">Metalloprotease</keyword>
<evidence type="ECO:0000313" key="8">
    <source>
        <dbReference type="EMBL" id="MEX6690423.1"/>
    </source>
</evidence>
<dbReference type="Proteomes" id="UP001560573">
    <property type="component" value="Unassembled WGS sequence"/>
</dbReference>
<accession>A0ABV3ZP22</accession>
<dbReference type="PANTHER" id="PTHR22726:SF1">
    <property type="entry name" value="METALLOENDOPEPTIDASE OMA1, MITOCHONDRIAL"/>
    <property type="match status" value="1"/>
</dbReference>
<evidence type="ECO:0000256" key="1">
    <source>
        <dbReference type="ARBA" id="ARBA00022670"/>
    </source>
</evidence>
<comment type="similarity">
    <text evidence="6">Belongs to the peptidase M48 family.</text>
</comment>
<evidence type="ECO:0000256" key="5">
    <source>
        <dbReference type="ARBA" id="ARBA00023049"/>
    </source>
</evidence>
<keyword evidence="3 6" id="KW-0378">Hydrolase</keyword>
<evidence type="ECO:0000256" key="3">
    <source>
        <dbReference type="ARBA" id="ARBA00022801"/>
    </source>
</evidence>
<evidence type="ECO:0000256" key="2">
    <source>
        <dbReference type="ARBA" id="ARBA00022723"/>
    </source>
</evidence>
<feature type="domain" description="Peptidase M48" evidence="7">
    <location>
        <begin position="92"/>
        <end position="257"/>
    </location>
</feature>
<reference evidence="8 9" key="1">
    <citation type="submission" date="2023-07" db="EMBL/GenBank/DDBJ databases">
        <authorList>
            <person name="Lian W.-H."/>
        </authorList>
    </citation>
    <scope>NUCLEOTIDE SEQUENCE [LARGE SCALE GENOMIC DNA]</scope>
    <source>
        <strain evidence="8 9">SYSU DXS3180</strain>
    </source>
</reference>
<gene>
    <name evidence="8" type="ORF">QTN47_23125</name>
</gene>
<evidence type="ECO:0000256" key="6">
    <source>
        <dbReference type="RuleBase" id="RU003983"/>
    </source>
</evidence>
<dbReference type="EMBL" id="JAULBC010000008">
    <property type="protein sequence ID" value="MEX6690423.1"/>
    <property type="molecule type" value="Genomic_DNA"/>
</dbReference>
<dbReference type="PROSITE" id="PS51257">
    <property type="entry name" value="PROKAR_LIPOPROTEIN"/>
    <property type="match status" value="1"/>
</dbReference>
<protein>
    <submittedName>
        <fullName evidence="8">M48 family metallopeptidase</fullName>
    </submittedName>
</protein>
<comment type="caution">
    <text evidence="8">The sequence shown here is derived from an EMBL/GenBank/DDBJ whole genome shotgun (WGS) entry which is preliminary data.</text>
</comment>
<dbReference type="Gene3D" id="3.30.2010.10">
    <property type="entry name" value="Metalloproteases ('zincins'), catalytic domain"/>
    <property type="match status" value="1"/>
</dbReference>
<dbReference type="Pfam" id="PF01435">
    <property type="entry name" value="Peptidase_M48"/>
    <property type="match status" value="1"/>
</dbReference>
<dbReference type="PANTHER" id="PTHR22726">
    <property type="entry name" value="METALLOENDOPEPTIDASE OMA1"/>
    <property type="match status" value="1"/>
</dbReference>
<keyword evidence="2" id="KW-0479">Metal-binding</keyword>
<keyword evidence="4 6" id="KW-0862">Zinc</keyword>
<keyword evidence="9" id="KW-1185">Reference proteome</keyword>
<dbReference type="RefSeq" id="WP_369331835.1">
    <property type="nucleotide sequence ID" value="NZ_JAULBC010000008.1"/>
</dbReference>